<sequence>MHNEKNVFDHIFNTVMNIKGKTKDNLNTRKNLKIICKRPKLDVDERRPNVMPIALYTLTKEQKMRICEWISNINFPDGYASNLARCVDMKEMRLHGMKSRDCHVFMLKFIPIVFREMLPEPVSSALIEGSLLFQILCSMTLDVNKVQELEASVTTNLCNLEKVFPPTLFNSMEHLIVHLPYEAHVGGPAQYRWMYPFERLFEFSERILVSYCFTQIFVD</sequence>
<name>A0AAW2M315_SESRA</name>
<organism evidence="2">
    <name type="scientific">Sesamum radiatum</name>
    <name type="common">Black benniseed</name>
    <dbReference type="NCBI Taxonomy" id="300843"/>
    <lineage>
        <taxon>Eukaryota</taxon>
        <taxon>Viridiplantae</taxon>
        <taxon>Streptophyta</taxon>
        <taxon>Embryophyta</taxon>
        <taxon>Tracheophyta</taxon>
        <taxon>Spermatophyta</taxon>
        <taxon>Magnoliopsida</taxon>
        <taxon>eudicotyledons</taxon>
        <taxon>Gunneridae</taxon>
        <taxon>Pentapetalae</taxon>
        <taxon>asterids</taxon>
        <taxon>lamiids</taxon>
        <taxon>Lamiales</taxon>
        <taxon>Pedaliaceae</taxon>
        <taxon>Sesamum</taxon>
    </lineage>
</organism>
<protein>
    <recommendedName>
        <fullName evidence="1">DUF4218 domain-containing protein</fullName>
    </recommendedName>
</protein>
<reference evidence="2" key="2">
    <citation type="journal article" date="2024" name="Plant">
        <title>Genomic evolution and insights into agronomic trait innovations of Sesamum species.</title>
        <authorList>
            <person name="Miao H."/>
            <person name="Wang L."/>
            <person name="Qu L."/>
            <person name="Liu H."/>
            <person name="Sun Y."/>
            <person name="Le M."/>
            <person name="Wang Q."/>
            <person name="Wei S."/>
            <person name="Zheng Y."/>
            <person name="Lin W."/>
            <person name="Duan Y."/>
            <person name="Cao H."/>
            <person name="Xiong S."/>
            <person name="Wang X."/>
            <person name="Wei L."/>
            <person name="Li C."/>
            <person name="Ma Q."/>
            <person name="Ju M."/>
            <person name="Zhao R."/>
            <person name="Li G."/>
            <person name="Mu C."/>
            <person name="Tian Q."/>
            <person name="Mei H."/>
            <person name="Zhang T."/>
            <person name="Gao T."/>
            <person name="Zhang H."/>
        </authorList>
    </citation>
    <scope>NUCLEOTIDE SEQUENCE</scope>
    <source>
        <strain evidence="2">G02</strain>
    </source>
</reference>
<evidence type="ECO:0000259" key="1">
    <source>
        <dbReference type="Pfam" id="PF13960"/>
    </source>
</evidence>
<dbReference type="AlphaFoldDB" id="A0AAW2M315"/>
<accession>A0AAW2M315</accession>
<gene>
    <name evidence="2" type="ORF">Sradi_5070600</name>
</gene>
<comment type="caution">
    <text evidence="2">The sequence shown here is derived from an EMBL/GenBank/DDBJ whole genome shotgun (WGS) entry which is preliminary data.</text>
</comment>
<dbReference type="PANTHER" id="PTHR48258">
    <property type="entry name" value="DUF4218 DOMAIN-CONTAINING PROTEIN-RELATED"/>
    <property type="match status" value="1"/>
</dbReference>
<dbReference type="Pfam" id="PF13960">
    <property type="entry name" value="DUF4218"/>
    <property type="match status" value="1"/>
</dbReference>
<dbReference type="EMBL" id="JACGWJ010000023">
    <property type="protein sequence ID" value="KAL0325013.1"/>
    <property type="molecule type" value="Genomic_DNA"/>
</dbReference>
<proteinExistence type="predicted"/>
<dbReference type="InterPro" id="IPR025452">
    <property type="entry name" value="DUF4218"/>
</dbReference>
<feature type="domain" description="DUF4218" evidence="1">
    <location>
        <begin position="136"/>
        <end position="203"/>
    </location>
</feature>
<reference evidence="2" key="1">
    <citation type="submission" date="2020-06" db="EMBL/GenBank/DDBJ databases">
        <authorList>
            <person name="Li T."/>
            <person name="Hu X."/>
            <person name="Zhang T."/>
            <person name="Song X."/>
            <person name="Zhang H."/>
            <person name="Dai N."/>
            <person name="Sheng W."/>
            <person name="Hou X."/>
            <person name="Wei L."/>
        </authorList>
    </citation>
    <scope>NUCLEOTIDE SEQUENCE</scope>
    <source>
        <strain evidence="2">G02</strain>
        <tissue evidence="2">Leaf</tissue>
    </source>
</reference>
<dbReference type="PANTHER" id="PTHR48258:SF4">
    <property type="entry name" value="DUF4216 DOMAIN-CONTAINING PROTEIN"/>
    <property type="match status" value="1"/>
</dbReference>
<evidence type="ECO:0000313" key="2">
    <source>
        <dbReference type="EMBL" id="KAL0325013.1"/>
    </source>
</evidence>